<evidence type="ECO:0000313" key="2">
    <source>
        <dbReference type="EMBL" id="CAG8793476.1"/>
    </source>
</evidence>
<protein>
    <submittedName>
        <fullName evidence="2">6209_t:CDS:1</fullName>
    </submittedName>
</protein>
<dbReference type="PANTHER" id="PTHR46599">
    <property type="entry name" value="PIGGYBAC TRANSPOSABLE ELEMENT-DERIVED PROTEIN 4"/>
    <property type="match status" value="1"/>
</dbReference>
<dbReference type="PANTHER" id="PTHR46599:SF3">
    <property type="entry name" value="PIGGYBAC TRANSPOSABLE ELEMENT-DERIVED PROTEIN 4"/>
    <property type="match status" value="1"/>
</dbReference>
<dbReference type="EMBL" id="CAJVQA010028010">
    <property type="protein sequence ID" value="CAG8793476.1"/>
    <property type="molecule type" value="Genomic_DNA"/>
</dbReference>
<organism evidence="2 3">
    <name type="scientific">Cetraspora pellucida</name>
    <dbReference type="NCBI Taxonomy" id="1433469"/>
    <lineage>
        <taxon>Eukaryota</taxon>
        <taxon>Fungi</taxon>
        <taxon>Fungi incertae sedis</taxon>
        <taxon>Mucoromycota</taxon>
        <taxon>Glomeromycotina</taxon>
        <taxon>Glomeromycetes</taxon>
        <taxon>Diversisporales</taxon>
        <taxon>Gigasporaceae</taxon>
        <taxon>Cetraspora</taxon>
    </lineage>
</organism>
<name>A0A9N9JTL8_9GLOM</name>
<sequence length="368" mass="42322">PMHGFILNAPTRNENFLSSPYSIFSAGEGRKWVELTVGEFKIWLAILIYAGIFKFPSIRDYWVTNNKFPEHKITNFMTILHFEQIKRHVQMISKSICIPSSNISIDEMITRFSGRSMHTVRIKNKPTSEGYKILSLCNSGYTYSFIFTLHIHNHPEVKQIANLNKVGNNVYHLVSQLPLNKSFNIYMDNFFSSINLFRHMRNNNFGTYGTVKKNSAHFPKILKIDKKLDWDTLSGVVVDDVFAVLWMDNGPVTMLTTIHEITGNENRVERIRHRPQESSTNATKVCAVFGTASKKALPIPCIIDDYNHHMNGVDKADQLHGYYAIQLPVEELTYQFENISVNLPKTQYVTSNFELFLLRLSPDGHLPE</sequence>
<dbReference type="OrthoDB" id="2438805at2759"/>
<dbReference type="Pfam" id="PF13843">
    <property type="entry name" value="DDE_Tnp_1_7"/>
    <property type="match status" value="2"/>
</dbReference>
<comment type="caution">
    <text evidence="2">The sequence shown here is derived from an EMBL/GenBank/DDBJ whole genome shotgun (WGS) entry which is preliminary data.</text>
</comment>
<evidence type="ECO:0000259" key="1">
    <source>
        <dbReference type="Pfam" id="PF13843"/>
    </source>
</evidence>
<evidence type="ECO:0000313" key="3">
    <source>
        <dbReference type="Proteomes" id="UP000789759"/>
    </source>
</evidence>
<proteinExistence type="predicted"/>
<reference evidence="2" key="1">
    <citation type="submission" date="2021-06" db="EMBL/GenBank/DDBJ databases">
        <authorList>
            <person name="Kallberg Y."/>
            <person name="Tangrot J."/>
            <person name="Rosling A."/>
        </authorList>
    </citation>
    <scope>NUCLEOTIDE SEQUENCE</scope>
    <source>
        <strain evidence="2">FL966</strain>
    </source>
</reference>
<feature type="non-terminal residue" evidence="2">
    <location>
        <position position="368"/>
    </location>
</feature>
<feature type="domain" description="PiggyBac transposable element-derived protein" evidence="1">
    <location>
        <begin position="96"/>
        <end position="326"/>
    </location>
</feature>
<dbReference type="InterPro" id="IPR029526">
    <property type="entry name" value="PGBD"/>
</dbReference>
<feature type="domain" description="PiggyBac transposable element-derived protein" evidence="1">
    <location>
        <begin position="30"/>
        <end position="90"/>
    </location>
</feature>
<gene>
    <name evidence="2" type="ORF">CPELLU_LOCUS17173</name>
</gene>
<keyword evidence="3" id="KW-1185">Reference proteome</keyword>
<dbReference type="AlphaFoldDB" id="A0A9N9JTL8"/>
<accession>A0A9N9JTL8</accession>
<dbReference type="Proteomes" id="UP000789759">
    <property type="component" value="Unassembled WGS sequence"/>
</dbReference>